<proteinExistence type="inferred from homology"/>
<organism evidence="5 6">
    <name type="scientific">Mollisia scopiformis</name>
    <name type="common">Conifer needle endophyte fungus</name>
    <name type="synonym">Phialocephala scopiformis</name>
    <dbReference type="NCBI Taxonomy" id="149040"/>
    <lineage>
        <taxon>Eukaryota</taxon>
        <taxon>Fungi</taxon>
        <taxon>Dikarya</taxon>
        <taxon>Ascomycota</taxon>
        <taxon>Pezizomycotina</taxon>
        <taxon>Leotiomycetes</taxon>
        <taxon>Helotiales</taxon>
        <taxon>Mollisiaceae</taxon>
        <taxon>Mollisia</taxon>
    </lineage>
</organism>
<dbReference type="GeneID" id="28819654"/>
<reference evidence="5 6" key="1">
    <citation type="submission" date="2015-10" db="EMBL/GenBank/DDBJ databases">
        <title>Full genome of DAOMC 229536 Phialocephala scopiformis, a fungal endophyte of spruce producing the potent anti-insectan compound rugulosin.</title>
        <authorList>
            <consortium name="DOE Joint Genome Institute"/>
            <person name="Walker A.K."/>
            <person name="Frasz S.L."/>
            <person name="Seifert K.A."/>
            <person name="Miller J.D."/>
            <person name="Mondo S.J."/>
            <person name="Labutti K."/>
            <person name="Lipzen A."/>
            <person name="Dockter R."/>
            <person name="Kennedy M."/>
            <person name="Grigoriev I.V."/>
            <person name="Spatafora J.W."/>
        </authorList>
    </citation>
    <scope>NUCLEOTIDE SEQUENCE [LARGE SCALE GENOMIC DNA]</scope>
    <source>
        <strain evidence="5 6">CBS 120377</strain>
    </source>
</reference>
<keyword evidence="2 3" id="KW-0378">Hydrolase</keyword>
<dbReference type="PANTHER" id="PTHR11559">
    <property type="entry name" value="CARBOXYLESTERASE"/>
    <property type="match status" value="1"/>
</dbReference>
<protein>
    <recommendedName>
        <fullName evidence="3">Carboxylic ester hydrolase</fullName>
        <ecNumber evidence="3">3.1.1.-</ecNumber>
    </recommendedName>
</protein>
<dbReference type="SUPFAM" id="SSF53474">
    <property type="entry name" value="alpha/beta-Hydrolases"/>
    <property type="match status" value="1"/>
</dbReference>
<dbReference type="EMBL" id="KQ947429">
    <property type="protein sequence ID" value="KUJ10568.1"/>
    <property type="molecule type" value="Genomic_DNA"/>
</dbReference>
<dbReference type="GO" id="GO:0016787">
    <property type="term" value="F:hydrolase activity"/>
    <property type="evidence" value="ECO:0007669"/>
    <property type="project" value="UniProtKB-KW"/>
</dbReference>
<sequence length="528" mass="56407">MLIVGLVCGLVFGLRARAHAHSSNISLDVDLGYSTYQGANGASGVSQWLGIRYAAAPIGNLRFRAPQDPVTDNKTYVANTRGPICHSSPSTSLSATNSEDCLFLNVFAPTTSRGSHPVFIYFQGGGFNTLSAPDLDGTSLISAGDHDIVVVTFNYRVGPYGFLASKEVQSDGDLNAGLLDQRKALEWIQKYIHLFGGDPTRVTIGGASAGGASVDLHMSAYGGRNDGLFHQAAAESQSFGAQLTVEESQYQYDALAKRVGCNTTDSLNCLRNVNIETIADNNPNIPTPGGSGGDPVFMYSPVIDGNFTQDYTYNAFAQGKFVKIPSIFGDDTNEGTIFTPTGINTSAQFHAFLKDNFVNLTAANLAQIDNFYPQAGQFPGKGVFWQTAANAYGDMRYICPGINISSMLSSHGVDKSWNYHWDVLEAGNAASGLGVTHTAESGSIWGSSTAPENALIPTIQGYWTSFIRTGDPNTHKISTAPTWGTFSASSMQRIHFTNDPANVAMEVVPASQQARCQYLSSIGPSLQQ</sequence>
<dbReference type="InterPro" id="IPR029058">
    <property type="entry name" value="AB_hydrolase_fold"/>
</dbReference>
<feature type="chain" id="PRO_5007230012" description="Carboxylic ester hydrolase" evidence="3">
    <location>
        <begin position="21"/>
        <end position="528"/>
    </location>
</feature>
<evidence type="ECO:0000256" key="2">
    <source>
        <dbReference type="ARBA" id="ARBA00022801"/>
    </source>
</evidence>
<name>A0A132BDW3_MOLSC</name>
<comment type="similarity">
    <text evidence="1 3">Belongs to the type-B carboxylesterase/lipase family.</text>
</comment>
<dbReference type="InterPro" id="IPR019819">
    <property type="entry name" value="Carboxylesterase_B_CS"/>
</dbReference>
<dbReference type="AlphaFoldDB" id="A0A132BDW3"/>
<evidence type="ECO:0000256" key="1">
    <source>
        <dbReference type="ARBA" id="ARBA00005964"/>
    </source>
</evidence>
<dbReference type="InterPro" id="IPR002018">
    <property type="entry name" value="CarbesteraseB"/>
</dbReference>
<dbReference type="RefSeq" id="XP_018064923.1">
    <property type="nucleotide sequence ID" value="XM_018209928.1"/>
</dbReference>
<keyword evidence="6" id="KW-1185">Reference proteome</keyword>
<dbReference type="STRING" id="149040.A0A132BDW3"/>
<dbReference type="PROSITE" id="PS00122">
    <property type="entry name" value="CARBOXYLESTERASE_B_1"/>
    <property type="match status" value="1"/>
</dbReference>
<dbReference type="OrthoDB" id="408631at2759"/>
<feature type="signal peptide" evidence="3">
    <location>
        <begin position="1"/>
        <end position="20"/>
    </location>
</feature>
<evidence type="ECO:0000313" key="6">
    <source>
        <dbReference type="Proteomes" id="UP000070700"/>
    </source>
</evidence>
<evidence type="ECO:0000256" key="3">
    <source>
        <dbReference type="RuleBase" id="RU361235"/>
    </source>
</evidence>
<evidence type="ECO:0000259" key="4">
    <source>
        <dbReference type="Pfam" id="PF00135"/>
    </source>
</evidence>
<dbReference type="InterPro" id="IPR050309">
    <property type="entry name" value="Type-B_Carboxylest/Lipase"/>
</dbReference>
<dbReference type="Gene3D" id="3.40.50.1820">
    <property type="entry name" value="alpha/beta hydrolase"/>
    <property type="match status" value="1"/>
</dbReference>
<keyword evidence="3" id="KW-0732">Signal</keyword>
<evidence type="ECO:0000313" key="5">
    <source>
        <dbReference type="EMBL" id="KUJ10568.1"/>
    </source>
</evidence>
<gene>
    <name evidence="5" type="ORF">LY89DRAFT_596536</name>
</gene>
<dbReference type="InParanoid" id="A0A132BDW3"/>
<accession>A0A132BDW3</accession>
<dbReference type="InterPro" id="IPR019826">
    <property type="entry name" value="Carboxylesterase_B_AS"/>
</dbReference>
<dbReference type="KEGG" id="psco:LY89DRAFT_596536"/>
<dbReference type="Pfam" id="PF00135">
    <property type="entry name" value="COesterase"/>
    <property type="match status" value="1"/>
</dbReference>
<dbReference type="PROSITE" id="PS00941">
    <property type="entry name" value="CARBOXYLESTERASE_B_2"/>
    <property type="match status" value="1"/>
</dbReference>
<dbReference type="EC" id="3.1.1.-" evidence="3"/>
<feature type="domain" description="Carboxylesterase type B" evidence="4">
    <location>
        <begin position="40"/>
        <end position="503"/>
    </location>
</feature>
<dbReference type="ESTHER" id="9helo-a0a132bdw3">
    <property type="family name" value="Fungal_carboxylesterase_lipase"/>
</dbReference>
<dbReference type="Proteomes" id="UP000070700">
    <property type="component" value="Unassembled WGS sequence"/>
</dbReference>